<organism evidence="2 3">
    <name type="scientific">Portunus trituberculatus</name>
    <name type="common">Swimming crab</name>
    <name type="synonym">Neptunus trituberculatus</name>
    <dbReference type="NCBI Taxonomy" id="210409"/>
    <lineage>
        <taxon>Eukaryota</taxon>
        <taxon>Metazoa</taxon>
        <taxon>Ecdysozoa</taxon>
        <taxon>Arthropoda</taxon>
        <taxon>Crustacea</taxon>
        <taxon>Multicrustacea</taxon>
        <taxon>Malacostraca</taxon>
        <taxon>Eumalacostraca</taxon>
        <taxon>Eucarida</taxon>
        <taxon>Decapoda</taxon>
        <taxon>Pleocyemata</taxon>
        <taxon>Brachyura</taxon>
        <taxon>Eubrachyura</taxon>
        <taxon>Portunoidea</taxon>
        <taxon>Portunidae</taxon>
        <taxon>Portuninae</taxon>
        <taxon>Portunus</taxon>
    </lineage>
</organism>
<dbReference type="OrthoDB" id="6379786at2759"/>
<comment type="caution">
    <text evidence="2">The sequence shown here is derived from an EMBL/GenBank/DDBJ whole genome shotgun (WGS) entry which is preliminary data.</text>
</comment>
<gene>
    <name evidence="2" type="ORF">E2C01_016457</name>
</gene>
<sequence>MDDKIVEATSGGGVDNRGSNVTGEGGGTSGGDGGGGFSDDHLRGGGGLRAGVGVNMAGYSINGLLNQSMQSEQGPALLHNLTPIKYVL</sequence>
<evidence type="ECO:0000313" key="3">
    <source>
        <dbReference type="Proteomes" id="UP000324222"/>
    </source>
</evidence>
<accession>A0A5B7DP59</accession>
<evidence type="ECO:0000313" key="2">
    <source>
        <dbReference type="EMBL" id="MPC23412.1"/>
    </source>
</evidence>
<dbReference type="AlphaFoldDB" id="A0A5B7DP59"/>
<proteinExistence type="predicted"/>
<feature type="compositionally biased region" description="Gly residues" evidence="1">
    <location>
        <begin position="23"/>
        <end position="37"/>
    </location>
</feature>
<protein>
    <submittedName>
        <fullName evidence="2">Uncharacterized protein</fullName>
    </submittedName>
</protein>
<evidence type="ECO:0000256" key="1">
    <source>
        <dbReference type="SAM" id="MobiDB-lite"/>
    </source>
</evidence>
<name>A0A5B7DP59_PORTR</name>
<feature type="region of interest" description="Disordered" evidence="1">
    <location>
        <begin position="1"/>
        <end position="42"/>
    </location>
</feature>
<dbReference type="Proteomes" id="UP000324222">
    <property type="component" value="Unassembled WGS sequence"/>
</dbReference>
<reference evidence="2 3" key="1">
    <citation type="submission" date="2019-05" db="EMBL/GenBank/DDBJ databases">
        <title>Another draft genome of Portunus trituberculatus and its Hox gene families provides insights of decapod evolution.</title>
        <authorList>
            <person name="Jeong J.-H."/>
            <person name="Song I."/>
            <person name="Kim S."/>
            <person name="Choi T."/>
            <person name="Kim D."/>
            <person name="Ryu S."/>
            <person name="Kim W."/>
        </authorList>
    </citation>
    <scope>NUCLEOTIDE SEQUENCE [LARGE SCALE GENOMIC DNA]</scope>
    <source>
        <tissue evidence="2">Muscle</tissue>
    </source>
</reference>
<keyword evidence="3" id="KW-1185">Reference proteome</keyword>
<dbReference type="EMBL" id="VSRR010001203">
    <property type="protein sequence ID" value="MPC23412.1"/>
    <property type="molecule type" value="Genomic_DNA"/>
</dbReference>